<dbReference type="PANTHER" id="PTHR12563:SF17">
    <property type="entry name" value="DIHYDROXYACETONE PHOSPHATE ACYLTRANSFERASE"/>
    <property type="match status" value="1"/>
</dbReference>
<comment type="catalytic activity">
    <reaction evidence="15 16">
        <text>sn-glycerol 3-phosphate + an acyl-CoA = a 1-acyl-sn-glycero-3-phosphate + CoA</text>
        <dbReference type="Rhea" id="RHEA:15325"/>
        <dbReference type="ChEBI" id="CHEBI:57287"/>
        <dbReference type="ChEBI" id="CHEBI:57597"/>
        <dbReference type="ChEBI" id="CHEBI:57970"/>
        <dbReference type="ChEBI" id="CHEBI:58342"/>
        <dbReference type="EC" id="2.3.1.15"/>
    </reaction>
</comment>
<dbReference type="UniPathway" id="UPA00557">
    <property type="reaction ID" value="UER00612"/>
</dbReference>
<comment type="similarity">
    <text evidence="4 16">Belongs to the GPAT/DAPAT family.</text>
</comment>
<evidence type="ECO:0000256" key="15">
    <source>
        <dbReference type="ARBA" id="ARBA00048427"/>
    </source>
</evidence>
<evidence type="ECO:0000256" key="9">
    <source>
        <dbReference type="ARBA" id="ARBA00022679"/>
    </source>
</evidence>
<evidence type="ECO:0000256" key="3">
    <source>
        <dbReference type="ARBA" id="ARBA00005189"/>
    </source>
</evidence>
<proteinExistence type="inferred from homology"/>
<evidence type="ECO:0000256" key="12">
    <source>
        <dbReference type="ARBA" id="ARBA00023209"/>
    </source>
</evidence>
<dbReference type="SUPFAM" id="SSF69593">
    <property type="entry name" value="Glycerol-3-phosphate (1)-acyltransferase"/>
    <property type="match status" value="1"/>
</dbReference>
<evidence type="ECO:0000256" key="7">
    <source>
        <dbReference type="ARBA" id="ARBA00022475"/>
    </source>
</evidence>
<dbReference type="Pfam" id="PF19277">
    <property type="entry name" value="GPAT_C"/>
    <property type="match status" value="1"/>
</dbReference>
<feature type="domain" description="Phospholipid/glycerol acyltransferase" evidence="17">
    <location>
        <begin position="302"/>
        <end position="429"/>
    </location>
</feature>
<evidence type="ECO:0000313" key="18">
    <source>
        <dbReference type="EMBL" id="CUX96286.1"/>
    </source>
</evidence>
<dbReference type="GO" id="GO:0006631">
    <property type="term" value="P:fatty acid metabolic process"/>
    <property type="evidence" value="ECO:0007669"/>
    <property type="project" value="TreeGrafter"/>
</dbReference>
<keyword evidence="10 16" id="KW-0443">Lipid metabolism</keyword>
<organism evidence="18 19">
    <name type="scientific">Candidatus Gullanella endobia</name>
    <dbReference type="NCBI Taxonomy" id="1070130"/>
    <lineage>
        <taxon>Bacteria</taxon>
        <taxon>Pseudomonadati</taxon>
        <taxon>Pseudomonadota</taxon>
        <taxon>Gammaproteobacteria</taxon>
        <taxon>Enterobacterales</taxon>
        <taxon>Enterobacteriaceae</taxon>
        <taxon>Candidatus Gullanella</taxon>
    </lineage>
</organism>
<keyword evidence="13 16" id="KW-1208">Phospholipid metabolism</keyword>
<dbReference type="CDD" id="cd07993">
    <property type="entry name" value="LPLAT_DHAPAT-like"/>
    <property type="match status" value="1"/>
</dbReference>
<dbReference type="InterPro" id="IPR022284">
    <property type="entry name" value="GPAT/DHAPAT"/>
</dbReference>
<evidence type="ECO:0000256" key="10">
    <source>
        <dbReference type="ARBA" id="ARBA00023098"/>
    </source>
</evidence>
<reference evidence="19" key="1">
    <citation type="submission" date="2016-01" db="EMBL/GenBank/DDBJ databases">
        <authorList>
            <person name="Husnik F."/>
        </authorList>
    </citation>
    <scope>NUCLEOTIDE SEQUENCE [LARGE SCALE GENOMIC DNA]</scope>
</reference>
<dbReference type="InterPro" id="IPR041728">
    <property type="entry name" value="GPAT/DHAPAT_LPLAT"/>
</dbReference>
<dbReference type="Pfam" id="PF01553">
    <property type="entry name" value="Acyltransferase"/>
    <property type="match status" value="1"/>
</dbReference>
<evidence type="ECO:0000256" key="5">
    <source>
        <dbReference type="ARBA" id="ARBA00013113"/>
    </source>
</evidence>
<evidence type="ECO:0000256" key="13">
    <source>
        <dbReference type="ARBA" id="ARBA00023264"/>
    </source>
</evidence>
<dbReference type="PANTHER" id="PTHR12563">
    <property type="entry name" value="GLYCEROL-3-PHOSPHATE ACYLTRANSFERASE"/>
    <property type="match status" value="1"/>
</dbReference>
<gene>
    <name evidence="16 18" type="primary">plsB</name>
    <name evidence="18" type="ORF">FVIR_GE00446</name>
</gene>
<keyword evidence="7 16" id="KW-1003">Cell membrane</keyword>
<dbReference type="PATRIC" id="fig|1070130.3.peg.741"/>
<dbReference type="EC" id="2.3.1.15" evidence="5 16"/>
<keyword evidence="11 16" id="KW-0472">Membrane</keyword>
<dbReference type="PIRSF" id="PIRSF000437">
    <property type="entry name" value="GPAT_DHAPAT"/>
    <property type="match status" value="1"/>
</dbReference>
<evidence type="ECO:0000256" key="8">
    <source>
        <dbReference type="ARBA" id="ARBA00022516"/>
    </source>
</evidence>
<dbReference type="GO" id="GO:0016024">
    <property type="term" value="P:CDP-diacylglycerol biosynthetic process"/>
    <property type="evidence" value="ECO:0007669"/>
    <property type="project" value="UniProtKB-UniRule"/>
</dbReference>
<dbReference type="InterPro" id="IPR028354">
    <property type="entry name" value="GPAT_PlsB"/>
</dbReference>
<dbReference type="PIRSF" id="PIRSF500064">
    <property type="entry name" value="GPAT"/>
    <property type="match status" value="1"/>
</dbReference>
<dbReference type="HAMAP" id="MF_00393">
    <property type="entry name" value="Glyc3P_acyltrans"/>
    <property type="match status" value="1"/>
</dbReference>
<comment type="pathway">
    <text evidence="2 16">Phospholipid metabolism; CDP-diacylglycerol biosynthesis; CDP-diacylglycerol from sn-glycerol 3-phosphate: step 1/3.</text>
</comment>
<accession>A0A143WR63</accession>
<evidence type="ECO:0000313" key="19">
    <source>
        <dbReference type="Proteomes" id="UP000095665"/>
    </source>
</evidence>
<evidence type="ECO:0000259" key="17">
    <source>
        <dbReference type="SMART" id="SM00563"/>
    </source>
</evidence>
<dbReference type="STRING" id="1070130.FVIR_GE00446"/>
<sequence>MLNWNKIYYMLLDLPIKLLVRSKVIPTNLRTEVYFDSLKSMIYVLPYNSKVDLLTLRIQCLRQDLPDPLVPLNIDGVILPRYIFIHDQPCVLSLYNKELYFISLFHNYLNLHYANPALDIKLVPVSVMFGRSPDIESKTTKISAYFYFLKKIKKIFTVLWLGRDSFIFFSRSLSLRYIVINYGTDKYITQKLARMARIHFARQRLVSAGPRLPVRQNLFNKLLTSKSIIKAIKDEARNKNISLEKAKKNTIKLMEEISANFSYETIRLFDRVLSWTWNRLYQRFYIFNIERVRQLAEMGHNIVYVPCHRSHMDYLLLSYVLYHQGLAPPYIAAGINLNFWPIGTVLRRLGAFFIRRTFKGSKLYSIIFREYLSELFMHGCSVEYFIEGGRSRTGRLLEPKTGTLTMTVQAILRGVSRPITLIPIYIGYEHVMEVESYKEELHGLPKKKEGFWQMMRGLRKLCNFGQVYFNFGEPLILGTWLSQKVPQWRDHIDTIEIQRPTWLASIVHEIAITLMVRINNAATANSINLCSTVLLASRQLSLSRPQFLAQLACYLELLRNIPYSLEITVPDLTPEALLTYALEMNKFTVEYNTISDVICLSRDQAVLMTYYRNNIQHLLILPSLVANIIFRHPGVNRTQLQKTIMLLYPLLKAELFMRYSEKELSPLIDSIIDELTRQGLIDVNKMQFYPEKIFLHVLKLLAESISETLQRYAIIFSLLNKNSKLNRSMLENKSYMIAQQLSILHWINASGFFDKAVFSTLVLTLRNEEYINDTGDIVNRKVSKIYNILSKLVTSDVLSTIENSILPISKLASKDAFGEQ</sequence>
<dbReference type="EMBL" id="LN999832">
    <property type="protein sequence ID" value="CUX96286.1"/>
    <property type="molecule type" value="Genomic_DNA"/>
</dbReference>
<evidence type="ECO:0000256" key="14">
    <source>
        <dbReference type="ARBA" id="ARBA00023315"/>
    </source>
</evidence>
<evidence type="ECO:0000256" key="4">
    <source>
        <dbReference type="ARBA" id="ARBA00007937"/>
    </source>
</evidence>
<evidence type="ECO:0000256" key="16">
    <source>
        <dbReference type="HAMAP-Rule" id="MF_00393"/>
    </source>
</evidence>
<dbReference type="InterPro" id="IPR002123">
    <property type="entry name" value="Plipid/glycerol_acylTrfase"/>
</dbReference>
<evidence type="ECO:0000256" key="11">
    <source>
        <dbReference type="ARBA" id="ARBA00023136"/>
    </source>
</evidence>
<dbReference type="SMART" id="SM00563">
    <property type="entry name" value="PlsC"/>
    <property type="match status" value="1"/>
</dbReference>
<keyword evidence="12 16" id="KW-0594">Phospholipid biosynthesis</keyword>
<dbReference type="RefSeq" id="WP_067498405.1">
    <property type="nucleotide sequence ID" value="NZ_LN999832.1"/>
</dbReference>
<keyword evidence="8 16" id="KW-0444">Lipid biosynthesis</keyword>
<dbReference type="Proteomes" id="UP000095665">
    <property type="component" value="Chromosome I"/>
</dbReference>
<evidence type="ECO:0000256" key="6">
    <source>
        <dbReference type="ARBA" id="ARBA00013432"/>
    </source>
</evidence>
<dbReference type="KEGG" id="ged:FVIR_GE00446"/>
<dbReference type="GO" id="GO:0005886">
    <property type="term" value="C:plasma membrane"/>
    <property type="evidence" value="ECO:0007669"/>
    <property type="project" value="UniProtKB-SubCell"/>
</dbReference>
<dbReference type="NCBIfam" id="TIGR03703">
    <property type="entry name" value="plsB"/>
    <property type="match status" value="1"/>
</dbReference>
<dbReference type="AlphaFoldDB" id="A0A143WR63"/>
<comment type="domain">
    <text evidence="16">The HXXXXD motif is essential for acyltransferase activity and may constitute the binding site for the phosphate moiety of the glycerol-3-phosphate.</text>
</comment>
<protein>
    <recommendedName>
        <fullName evidence="6 16">Glycerol-3-phosphate acyltransferase</fullName>
        <shortName evidence="16">GPAT</shortName>
        <ecNumber evidence="5 16">2.3.1.15</ecNumber>
    </recommendedName>
</protein>
<keyword evidence="14 16" id="KW-0012">Acyltransferase</keyword>
<dbReference type="NCBIfam" id="NF003441">
    <property type="entry name" value="PRK04974.1"/>
    <property type="match status" value="1"/>
</dbReference>
<evidence type="ECO:0000256" key="2">
    <source>
        <dbReference type="ARBA" id="ARBA00004765"/>
    </source>
</evidence>
<feature type="short sequence motif" description="HXXXXD motif" evidence="16">
    <location>
        <begin position="307"/>
        <end position="312"/>
    </location>
</feature>
<name>A0A143WR63_9ENTR</name>
<comment type="subcellular location">
    <subcellularLocation>
        <location evidence="1 16">Cell membrane</location>
        <topology evidence="1 16">Peripheral membrane protein</topology>
        <orientation evidence="1 16">Cytoplasmic side</orientation>
    </subcellularLocation>
</comment>
<dbReference type="OrthoDB" id="335193at2"/>
<keyword evidence="9 16" id="KW-0808">Transferase</keyword>
<dbReference type="GO" id="GO:0004366">
    <property type="term" value="F:glycerol-3-phosphate O-acyltransferase activity"/>
    <property type="evidence" value="ECO:0007669"/>
    <property type="project" value="UniProtKB-UniRule"/>
</dbReference>
<dbReference type="InterPro" id="IPR045520">
    <property type="entry name" value="GPAT/DHAPAT_C"/>
</dbReference>
<comment type="pathway">
    <text evidence="3">Lipid metabolism.</text>
</comment>
<keyword evidence="19" id="KW-1185">Reference proteome</keyword>
<evidence type="ECO:0000256" key="1">
    <source>
        <dbReference type="ARBA" id="ARBA00004413"/>
    </source>
</evidence>